<keyword evidence="8" id="KW-0813">Transport</keyword>
<name>A0AAV5BTY4_ELECO</name>
<evidence type="ECO:0000313" key="9">
    <source>
        <dbReference type="EMBL" id="GJM89048.1"/>
    </source>
</evidence>
<protein>
    <recommendedName>
        <fullName evidence="8">Probable magnesium transporter</fullName>
    </recommendedName>
</protein>
<dbReference type="HAMAP" id="MF_00294">
    <property type="entry name" value="Ribosomal_bL33"/>
    <property type="match status" value="1"/>
</dbReference>
<keyword evidence="11" id="KW-1185">Reference proteome</keyword>
<comment type="function">
    <text evidence="8">Acts as a Mg(2+) transporter. Can also transport other divalent cations such as Fe(2+), Sr(2+), Ba(2+), Mn(2+) and Co(2+) but to a much less extent than Mg(2+).</text>
</comment>
<feature type="transmembrane region" description="Helical" evidence="8">
    <location>
        <begin position="128"/>
        <end position="149"/>
    </location>
</feature>
<dbReference type="AlphaFoldDB" id="A0AAV5BTY4"/>
<accession>A0AAV5BTY4</accession>
<dbReference type="GO" id="GO:0005769">
    <property type="term" value="C:early endosome"/>
    <property type="evidence" value="ECO:0007669"/>
    <property type="project" value="UniProtKB-SubCell"/>
</dbReference>
<dbReference type="SUPFAM" id="SSF57829">
    <property type="entry name" value="Zn-binding ribosomal proteins"/>
    <property type="match status" value="1"/>
</dbReference>
<evidence type="ECO:0000256" key="1">
    <source>
        <dbReference type="ARBA" id="ARBA00004141"/>
    </source>
</evidence>
<evidence type="ECO:0000313" key="10">
    <source>
        <dbReference type="EMBL" id="GJM89449.1"/>
    </source>
</evidence>
<evidence type="ECO:0000256" key="8">
    <source>
        <dbReference type="RuleBase" id="RU363078"/>
    </source>
</evidence>
<organism evidence="9 11">
    <name type="scientific">Eleusine coracana subsp. coracana</name>
    <dbReference type="NCBI Taxonomy" id="191504"/>
    <lineage>
        <taxon>Eukaryota</taxon>
        <taxon>Viridiplantae</taxon>
        <taxon>Streptophyta</taxon>
        <taxon>Embryophyta</taxon>
        <taxon>Tracheophyta</taxon>
        <taxon>Spermatophyta</taxon>
        <taxon>Magnoliopsida</taxon>
        <taxon>Liliopsida</taxon>
        <taxon>Poales</taxon>
        <taxon>Poaceae</taxon>
        <taxon>PACMAD clade</taxon>
        <taxon>Chloridoideae</taxon>
        <taxon>Cynodonteae</taxon>
        <taxon>Eleusininae</taxon>
        <taxon>Eleusine</taxon>
    </lineage>
</organism>
<dbReference type="GO" id="GO:0006412">
    <property type="term" value="P:translation"/>
    <property type="evidence" value="ECO:0007669"/>
    <property type="project" value="InterPro"/>
</dbReference>
<reference evidence="9" key="1">
    <citation type="journal article" date="2018" name="DNA Res.">
        <title>Multiple hybrid de novo genome assembly of finger millet, an orphan allotetraploid crop.</title>
        <authorList>
            <person name="Hatakeyama M."/>
            <person name="Aluri S."/>
            <person name="Balachadran M.T."/>
            <person name="Sivarajan S.R."/>
            <person name="Patrignani A."/>
            <person name="Gruter S."/>
            <person name="Poveda L."/>
            <person name="Shimizu-Inatsugi R."/>
            <person name="Baeten J."/>
            <person name="Francoijs K.J."/>
            <person name="Nataraja K.N."/>
            <person name="Reddy Y.A.N."/>
            <person name="Phadnis S."/>
            <person name="Ravikumar R.L."/>
            <person name="Schlapbach R."/>
            <person name="Sreeman S.M."/>
            <person name="Shimizu K.K."/>
        </authorList>
    </citation>
    <scope>NUCLEOTIDE SEQUENCE</scope>
</reference>
<dbReference type="NCBIfam" id="TIGR01023">
    <property type="entry name" value="rpmG_bact"/>
    <property type="match status" value="1"/>
</dbReference>
<evidence type="ECO:0000313" key="11">
    <source>
        <dbReference type="Proteomes" id="UP001054889"/>
    </source>
</evidence>
<evidence type="ECO:0000256" key="4">
    <source>
        <dbReference type="ARBA" id="ARBA00022980"/>
    </source>
</evidence>
<dbReference type="Gene3D" id="2.20.28.120">
    <property type="entry name" value="Ribosomal protein L33"/>
    <property type="match status" value="1"/>
</dbReference>
<keyword evidence="8" id="KW-1003">Cell membrane</keyword>
<sequence>MGGGGGEAGAELSTDNLKGIVLALLSSGFIGASFIIKKKGLRRAAVASGVRAGVGGYSYLMEPLWWVGMITRSVVIVIHAPQEQEITSVREIWNMATQPAFLLYVASVIVVVSILVFYFSPLYGQSNVLIYTAICSLMGSLSVMSVKALGTSLKLTFEGTNQLVYPETWFFMLVVAICVLTQMNYLNKALDTFNTAIVSPIYYVMFTTLTILASVIMFKVFVGPSFREAVDMPCLIAMTLAKRASIFIRLVSAAGTGFFYVKRKNPRRITEKLEFRKYDPRVNKHVLFAEAKMK</sequence>
<dbReference type="InterPro" id="IPR011332">
    <property type="entry name" value="Ribosomal_zn-bd"/>
</dbReference>
<reference evidence="9" key="2">
    <citation type="submission" date="2021-12" db="EMBL/GenBank/DDBJ databases">
        <title>Resequencing data analysis of finger millet.</title>
        <authorList>
            <person name="Hatakeyama M."/>
            <person name="Aluri S."/>
            <person name="Balachadran M.T."/>
            <person name="Sivarajan S.R."/>
            <person name="Poveda L."/>
            <person name="Shimizu-Inatsugi R."/>
            <person name="Schlapbach R."/>
            <person name="Sreeman S.M."/>
            <person name="Shimizu K.K."/>
        </authorList>
    </citation>
    <scope>NUCLEOTIDE SEQUENCE</scope>
</reference>
<dbReference type="NCBIfam" id="NF001860">
    <property type="entry name" value="PRK00595.1"/>
    <property type="match status" value="1"/>
</dbReference>
<dbReference type="PANTHER" id="PTHR12570:SF19">
    <property type="entry name" value="MAGNESIUM TRANSPORTER-RELATED"/>
    <property type="match status" value="1"/>
</dbReference>
<dbReference type="EMBL" id="BQKI01000002">
    <property type="protein sequence ID" value="GJM89048.1"/>
    <property type="molecule type" value="Genomic_DNA"/>
</dbReference>
<keyword evidence="3 8" id="KW-0812">Transmembrane</keyword>
<evidence type="ECO:0000256" key="5">
    <source>
        <dbReference type="ARBA" id="ARBA00022989"/>
    </source>
</evidence>
<keyword evidence="5 8" id="KW-1133">Transmembrane helix</keyword>
<keyword evidence="7" id="KW-0687">Ribonucleoprotein</keyword>
<dbReference type="Proteomes" id="UP001054889">
    <property type="component" value="Unassembled WGS sequence"/>
</dbReference>
<dbReference type="InterPro" id="IPR001705">
    <property type="entry name" value="Ribosomal_bL33"/>
</dbReference>
<dbReference type="GO" id="GO:0003735">
    <property type="term" value="F:structural constituent of ribosome"/>
    <property type="evidence" value="ECO:0007669"/>
    <property type="project" value="InterPro"/>
</dbReference>
<evidence type="ECO:0000256" key="7">
    <source>
        <dbReference type="ARBA" id="ARBA00023274"/>
    </source>
</evidence>
<dbReference type="PROSITE" id="PS00582">
    <property type="entry name" value="RIBOSOMAL_L33"/>
    <property type="match status" value="1"/>
</dbReference>
<dbReference type="GO" id="GO:0015095">
    <property type="term" value="F:magnesium ion transmembrane transporter activity"/>
    <property type="evidence" value="ECO:0007669"/>
    <property type="project" value="UniProtKB-UniRule"/>
</dbReference>
<evidence type="ECO:0000256" key="3">
    <source>
        <dbReference type="ARBA" id="ARBA00022692"/>
    </source>
</evidence>
<dbReference type="FunFam" id="2.20.28.120:FF:000006">
    <property type="entry name" value="50S ribosomal protein L33"/>
    <property type="match status" value="1"/>
</dbReference>
<proteinExistence type="inferred from homology"/>
<dbReference type="GO" id="GO:0005886">
    <property type="term" value="C:plasma membrane"/>
    <property type="evidence" value="ECO:0007669"/>
    <property type="project" value="UniProtKB-SubCell"/>
</dbReference>
<dbReference type="GO" id="GO:0005840">
    <property type="term" value="C:ribosome"/>
    <property type="evidence" value="ECO:0007669"/>
    <property type="project" value="UniProtKB-KW"/>
</dbReference>
<dbReference type="GO" id="GO:1990904">
    <property type="term" value="C:ribonucleoprotein complex"/>
    <property type="evidence" value="ECO:0007669"/>
    <property type="project" value="UniProtKB-KW"/>
</dbReference>
<dbReference type="Pfam" id="PF00471">
    <property type="entry name" value="Ribosomal_L33"/>
    <property type="match status" value="1"/>
</dbReference>
<comment type="caution">
    <text evidence="9">The sequence shown here is derived from an EMBL/GenBank/DDBJ whole genome shotgun (WGS) entry which is preliminary data.</text>
</comment>
<evidence type="ECO:0000256" key="6">
    <source>
        <dbReference type="ARBA" id="ARBA00023136"/>
    </source>
</evidence>
<feature type="transmembrane region" description="Helical" evidence="8">
    <location>
        <begin position="20"/>
        <end position="36"/>
    </location>
</feature>
<feature type="transmembrane region" description="Helical" evidence="8">
    <location>
        <begin position="169"/>
        <end position="186"/>
    </location>
</feature>
<feature type="transmembrane region" description="Helical" evidence="8">
    <location>
        <begin position="100"/>
        <end position="119"/>
    </location>
</feature>
<dbReference type="EMBL" id="BQKI01000002">
    <property type="protein sequence ID" value="GJM89449.1"/>
    <property type="molecule type" value="Genomic_DNA"/>
</dbReference>
<dbReference type="Pfam" id="PF05653">
    <property type="entry name" value="Mg_trans_NIPA"/>
    <property type="match status" value="1"/>
</dbReference>
<gene>
    <name evidence="9" type="primary">ga05190</name>
    <name evidence="10" type="synonym">ga05644</name>
    <name evidence="9" type="ORF">PR202_ga05190</name>
    <name evidence="10" type="ORF">PR202_ga05644</name>
</gene>
<dbReference type="PANTHER" id="PTHR12570">
    <property type="match status" value="1"/>
</dbReference>
<comment type="subunit">
    <text evidence="8">Homodimer.</text>
</comment>
<keyword evidence="6 8" id="KW-0472">Membrane</keyword>
<dbReference type="InterPro" id="IPR018264">
    <property type="entry name" value="Ribosomal_bL33_CS"/>
</dbReference>
<feature type="transmembrane region" description="Helical" evidence="8">
    <location>
        <begin position="198"/>
        <end position="221"/>
    </location>
</feature>
<dbReference type="InterPro" id="IPR038584">
    <property type="entry name" value="Ribosomal_bL33_sf"/>
</dbReference>
<comment type="similarity">
    <text evidence="2">Belongs to the bacterial ribosomal protein bL33 family.</text>
</comment>
<evidence type="ECO:0000256" key="2">
    <source>
        <dbReference type="ARBA" id="ARBA00007596"/>
    </source>
</evidence>
<keyword evidence="8" id="KW-0406">Ion transport</keyword>
<keyword evidence="4" id="KW-0689">Ribosomal protein</keyword>
<comment type="similarity">
    <text evidence="8">Belongs to the NIPA (TC 2.A.7) family.</text>
</comment>
<comment type="subcellular location">
    <subcellularLocation>
        <location evidence="8">Cell membrane</location>
        <topology evidence="8">Multi-pass membrane protein</topology>
    </subcellularLocation>
    <subcellularLocation>
        <location evidence="8">Early endosome</location>
    </subcellularLocation>
    <subcellularLocation>
        <location evidence="1">Membrane</location>
        <topology evidence="1">Multi-pass membrane protein</topology>
    </subcellularLocation>
</comment>
<dbReference type="InterPro" id="IPR008521">
    <property type="entry name" value="Mg_trans_NIPA"/>
</dbReference>
<keyword evidence="8" id="KW-0967">Endosome</keyword>
<keyword evidence="8" id="KW-0460">Magnesium</keyword>
<comment type="caution">
    <text evidence="8">Lacks conserved residue(s) required for the propagation of feature annotation.</text>
</comment>